<reference evidence="2" key="1">
    <citation type="submission" date="2023-10" db="EMBL/GenBank/DDBJ databases">
        <authorList>
            <person name="Chen Y."/>
            <person name="Shah S."/>
            <person name="Dougan E. K."/>
            <person name="Thang M."/>
            <person name="Chan C."/>
        </authorList>
    </citation>
    <scope>NUCLEOTIDE SEQUENCE [LARGE SCALE GENOMIC DNA]</scope>
</reference>
<protein>
    <submittedName>
        <fullName evidence="2">Uncharacterized protein</fullName>
    </submittedName>
</protein>
<dbReference type="Proteomes" id="UP001189429">
    <property type="component" value="Unassembled WGS sequence"/>
</dbReference>
<name>A0ABN9PA32_9DINO</name>
<keyword evidence="3" id="KW-1185">Reference proteome</keyword>
<evidence type="ECO:0000313" key="2">
    <source>
        <dbReference type="EMBL" id="CAK0788185.1"/>
    </source>
</evidence>
<proteinExistence type="predicted"/>
<sequence>MADVVRLRRRARQRVPLRPLRATWVAQYEDLCAVKQSDIPDVGAHVQAASRTGGQRSSPHITPLRDEAGRDAAPAQLSRTLAALRGVARDRAQSRQRGPGLRNVCVVRPAALDAHVAEAAAGGERHCTAPRADQSKTHFALDIPLPLQLEVGAHRCETRHARGTRDCGFPATLADVRAACPGVLVLQTEKHGLIFATRFFLLHLLRNFSETFCGRASRRAIAEDCSAHCLAFSMGSRALWYLSAVPSNCALRAFICDALENYLAPLVEHMRKHVDVYSGSVVRGGDNWGLAARVLNNKEREFSVILGWIGVDGALLKPVIASKTEDLVDLLPDLDDVVSSLKRDRLQAGLGLAAIAPICHCTGVYGKHRFKLAEFYMGKYPEQTTTVVADTPKADGSQAVDRFSEPLTAIAGDPVHDAAASVIALRRCASPSCNDCRDFIRDHQDILSRLSAPPPGAPPAGQAPARSRAQDLSEAGVALLRTAVEKTVATFQASMGAEADGAADLRRFLQLPNVSKCCFWKKEFGAYLPRGVVSRIARRAGVQVDSSMAFRGHASPKQVKAERVRGLRGVWTAMVRAHYRRLLKPLRVEGLWAWQSAAPAIRAAGVPVQSGTVPVERLWECLKGVLPRGARTVSLRWFNVLGQLAFLQFNYRHYGAGRLPPWAERDALLAQRLEAVVMLGVELEDDDGLDHMKH</sequence>
<evidence type="ECO:0000256" key="1">
    <source>
        <dbReference type="SAM" id="MobiDB-lite"/>
    </source>
</evidence>
<organism evidence="2 3">
    <name type="scientific">Prorocentrum cordatum</name>
    <dbReference type="NCBI Taxonomy" id="2364126"/>
    <lineage>
        <taxon>Eukaryota</taxon>
        <taxon>Sar</taxon>
        <taxon>Alveolata</taxon>
        <taxon>Dinophyceae</taxon>
        <taxon>Prorocentrales</taxon>
        <taxon>Prorocentraceae</taxon>
        <taxon>Prorocentrum</taxon>
    </lineage>
</organism>
<feature type="region of interest" description="Disordered" evidence="1">
    <location>
        <begin position="448"/>
        <end position="468"/>
    </location>
</feature>
<feature type="compositionally biased region" description="Polar residues" evidence="1">
    <location>
        <begin position="49"/>
        <end position="60"/>
    </location>
</feature>
<comment type="caution">
    <text evidence="2">The sequence shown here is derived from an EMBL/GenBank/DDBJ whole genome shotgun (WGS) entry which is preliminary data.</text>
</comment>
<dbReference type="EMBL" id="CAUYUJ010000003">
    <property type="protein sequence ID" value="CAK0788185.1"/>
    <property type="molecule type" value="Genomic_DNA"/>
</dbReference>
<gene>
    <name evidence="2" type="ORF">PCOR1329_LOCUS132</name>
</gene>
<evidence type="ECO:0000313" key="3">
    <source>
        <dbReference type="Proteomes" id="UP001189429"/>
    </source>
</evidence>
<accession>A0ABN9PA32</accession>
<feature type="non-terminal residue" evidence="2">
    <location>
        <position position="694"/>
    </location>
</feature>
<feature type="region of interest" description="Disordered" evidence="1">
    <location>
        <begin position="49"/>
        <end position="72"/>
    </location>
</feature>